<feature type="domain" description="DUF3298" evidence="1">
    <location>
        <begin position="115"/>
        <end position="184"/>
    </location>
</feature>
<dbReference type="Pfam" id="PF13739">
    <property type="entry name" value="PdaC"/>
    <property type="match status" value="1"/>
</dbReference>
<dbReference type="EMBL" id="CP048209">
    <property type="protein sequence ID" value="QHT61641.1"/>
    <property type="molecule type" value="Genomic_DNA"/>
</dbReference>
<evidence type="ECO:0000259" key="1">
    <source>
        <dbReference type="Pfam" id="PF11738"/>
    </source>
</evidence>
<dbReference type="InterPro" id="IPR037126">
    <property type="entry name" value="PdaC/RsiV-like_sf"/>
</dbReference>
<evidence type="ECO:0000313" key="4">
    <source>
        <dbReference type="Proteomes" id="UP000476064"/>
    </source>
</evidence>
<dbReference type="InterPro" id="IPR025303">
    <property type="entry name" value="PdaC"/>
</dbReference>
<dbReference type="Proteomes" id="UP000476064">
    <property type="component" value="Chromosome"/>
</dbReference>
<dbReference type="RefSeq" id="WP_162358080.1">
    <property type="nucleotide sequence ID" value="NZ_CP048209.1"/>
</dbReference>
<sequence>MAFHFLSPAVVQSSKVTFPKAELYVPVVSGLQNAAARNAINNKIRQTERELVHDQGALADPRSEMIGYFEVKTNEKNVFSLSVFNYAYTGGAHGLTLQESLTFDAGTGKSYTLAELFKPGSDYVKRLSDIVRAQIAKRQIETFEPFKSIRPDQPFYIADRTLVIYFALYEITPYAYGFPYFPISVYELSDIANPNGPLGRMDVND</sequence>
<proteinExistence type="predicted"/>
<feature type="domain" description="Deacetylase PdaC" evidence="2">
    <location>
        <begin position="22"/>
        <end position="96"/>
    </location>
</feature>
<dbReference type="Gene3D" id="3.30.565.40">
    <property type="entry name" value="Fervidobacterium nodosum Rt17-B1 like"/>
    <property type="match status" value="1"/>
</dbReference>
<evidence type="ECO:0000259" key="2">
    <source>
        <dbReference type="Pfam" id="PF13739"/>
    </source>
</evidence>
<evidence type="ECO:0000313" key="3">
    <source>
        <dbReference type="EMBL" id="QHT61641.1"/>
    </source>
</evidence>
<protein>
    <submittedName>
        <fullName evidence="3">DUF3298 and DUF4163 domain-containing protein</fullName>
    </submittedName>
</protein>
<dbReference type="AlphaFoldDB" id="A0A6C0G1V0"/>
<name>A0A6C0G1V0_9BACL</name>
<organism evidence="3 4">
    <name type="scientific">Paenibacillus lycopersici</name>
    <dbReference type="NCBI Taxonomy" id="2704462"/>
    <lineage>
        <taxon>Bacteria</taxon>
        <taxon>Bacillati</taxon>
        <taxon>Bacillota</taxon>
        <taxon>Bacilli</taxon>
        <taxon>Bacillales</taxon>
        <taxon>Paenibacillaceae</taxon>
        <taxon>Paenibacillus</taxon>
    </lineage>
</organism>
<keyword evidence="4" id="KW-1185">Reference proteome</keyword>
<dbReference type="Gene3D" id="3.90.640.20">
    <property type="entry name" value="Heat-shock cognate protein, ATPase"/>
    <property type="match status" value="1"/>
</dbReference>
<dbReference type="Pfam" id="PF11738">
    <property type="entry name" value="DUF3298"/>
    <property type="match status" value="1"/>
</dbReference>
<gene>
    <name evidence="3" type="ORF">GXP70_17805</name>
</gene>
<accession>A0A6C0G1V0</accession>
<dbReference type="InterPro" id="IPR021729">
    <property type="entry name" value="DUF3298"/>
</dbReference>
<dbReference type="KEGG" id="plyc:GXP70_17805"/>
<reference evidence="3 4" key="1">
    <citation type="submission" date="2020-01" db="EMBL/GenBank/DDBJ databases">
        <title>Paenibacillus sp. nov., isolated from tomato rhizosphere.</title>
        <authorList>
            <person name="Weon H.-Y."/>
            <person name="Lee S.A."/>
        </authorList>
    </citation>
    <scope>NUCLEOTIDE SEQUENCE [LARGE SCALE GENOMIC DNA]</scope>
    <source>
        <strain evidence="3 4">12200R-189</strain>
    </source>
</reference>